<dbReference type="CDD" id="cd05367">
    <property type="entry name" value="SPR-like_SDR_c"/>
    <property type="match status" value="1"/>
</dbReference>
<evidence type="ECO:0000313" key="7">
    <source>
        <dbReference type="Proteomes" id="UP000061660"/>
    </source>
</evidence>
<dbReference type="PRINTS" id="PR00081">
    <property type="entry name" value="GDHRDH"/>
</dbReference>
<dbReference type="PANTHER" id="PTHR44085">
    <property type="entry name" value="SEPIAPTERIN REDUCTASE"/>
    <property type="match status" value="1"/>
</dbReference>
<dbReference type="InterPro" id="IPR002347">
    <property type="entry name" value="SDR_fam"/>
</dbReference>
<dbReference type="GO" id="GO:0006729">
    <property type="term" value="P:tetrahydrobiopterin biosynthetic process"/>
    <property type="evidence" value="ECO:0007669"/>
    <property type="project" value="TreeGrafter"/>
</dbReference>
<dbReference type="EMBL" id="CP013652">
    <property type="protein sequence ID" value="ALS22023.1"/>
    <property type="molecule type" value="Genomic_DNA"/>
</dbReference>
<dbReference type="AlphaFoldDB" id="A0A0U2VRA6"/>
<dbReference type="Pfam" id="PF00106">
    <property type="entry name" value="adh_short"/>
    <property type="match status" value="1"/>
</dbReference>
<dbReference type="SUPFAM" id="SSF51735">
    <property type="entry name" value="NAD(P)-binding Rossmann-fold domains"/>
    <property type="match status" value="1"/>
</dbReference>
<evidence type="ECO:0000256" key="5">
    <source>
        <dbReference type="ARBA" id="ARBA00023002"/>
    </source>
</evidence>
<dbReference type="PROSITE" id="PS00061">
    <property type="entry name" value="ADH_SHORT"/>
    <property type="match status" value="1"/>
</dbReference>
<dbReference type="InterPro" id="IPR020904">
    <property type="entry name" value="Sc_DH/Rdtase_CS"/>
</dbReference>
<gene>
    <name evidence="6" type="ORF">IJ22_16490</name>
</gene>
<keyword evidence="5" id="KW-0560">Oxidoreductase</keyword>
<protein>
    <submittedName>
        <fullName evidence="6">Short-chain dehydrogenase</fullName>
    </submittedName>
</protein>
<comment type="subcellular location">
    <subcellularLocation>
        <location evidence="1">Cytoplasm</location>
    </subcellularLocation>
</comment>
<proteinExistence type="inferred from homology"/>
<name>A0A0U2VRA6_9BACL</name>
<organism evidence="6 7">
    <name type="scientific">Paenibacillus naphthalenovorans</name>
    <dbReference type="NCBI Taxonomy" id="162209"/>
    <lineage>
        <taxon>Bacteria</taxon>
        <taxon>Bacillati</taxon>
        <taxon>Bacillota</taxon>
        <taxon>Bacilli</taxon>
        <taxon>Bacillales</taxon>
        <taxon>Paenibacillaceae</taxon>
        <taxon>Paenibacillus</taxon>
    </lineage>
</organism>
<evidence type="ECO:0000256" key="2">
    <source>
        <dbReference type="ARBA" id="ARBA00006484"/>
    </source>
</evidence>
<keyword evidence="4" id="KW-0521">NADP</keyword>
<dbReference type="STRING" id="162209.IJ22_16490"/>
<dbReference type="NCBIfam" id="NF005381">
    <property type="entry name" value="PRK06924.1"/>
    <property type="match status" value="1"/>
</dbReference>
<dbReference type="InterPro" id="IPR051721">
    <property type="entry name" value="Biopterin_syn/organic_redct"/>
</dbReference>
<dbReference type="KEGG" id="pnp:IJ22_16490"/>
<sequence length="287" mass="30819">MDEAVTVIASIPEKGIFCVSILKERKDQAAMQLYIITGTTSGLGEALAKRLLASGRSVISVSRTLNESLTEYAKEKGAILTEYLCDLRETPNLVPFMERIMGMIDVSQLSSVTLVNNAGVLNPIMPLEQAGSEELTDHLHINLLAPMLLTSAFIRATGSWPVTVSKTVVNISSGAGKKPYSGWSAYCTAKAGIDMMTRCAGQEQGDVPGAVKLVSIAPGVVDTRMQEQIRKTAPQRFPEVGRFIGLKASGKLYLPDEAAERIISILDKGGFGQGDVIDVRNYSGPAR</sequence>
<dbReference type="PATRIC" id="fig|162209.4.peg.1746"/>
<dbReference type="GO" id="GO:0005737">
    <property type="term" value="C:cytoplasm"/>
    <property type="evidence" value="ECO:0007669"/>
    <property type="project" value="UniProtKB-SubCell"/>
</dbReference>
<dbReference type="Gene3D" id="3.40.50.720">
    <property type="entry name" value="NAD(P)-binding Rossmann-like Domain"/>
    <property type="match status" value="1"/>
</dbReference>
<comment type="similarity">
    <text evidence="2">Belongs to the short-chain dehydrogenases/reductases (SDR) family.</text>
</comment>
<dbReference type="PANTHER" id="PTHR44085:SF2">
    <property type="entry name" value="SEPIAPTERIN REDUCTASE"/>
    <property type="match status" value="1"/>
</dbReference>
<evidence type="ECO:0000256" key="1">
    <source>
        <dbReference type="ARBA" id="ARBA00004496"/>
    </source>
</evidence>
<reference evidence="7" key="1">
    <citation type="submission" date="2015-12" db="EMBL/GenBank/DDBJ databases">
        <title>Complete genome sequences of two moderately thermophilic Paenibacillus species.</title>
        <authorList>
            <person name="Butler R.III."/>
            <person name="Wang J."/>
            <person name="Stark B.C."/>
            <person name="Pombert J.-F."/>
        </authorList>
    </citation>
    <scope>NUCLEOTIDE SEQUENCE [LARGE SCALE GENOMIC DNA]</scope>
    <source>
        <strain evidence="7">32O-Y</strain>
    </source>
</reference>
<dbReference type="InterPro" id="IPR036291">
    <property type="entry name" value="NAD(P)-bd_dom_sf"/>
</dbReference>
<accession>A0A0U2VRA6</accession>
<keyword evidence="3" id="KW-0963">Cytoplasm</keyword>
<dbReference type="GO" id="GO:0004757">
    <property type="term" value="F:sepiapterin reductase (NADP+) activity"/>
    <property type="evidence" value="ECO:0007669"/>
    <property type="project" value="TreeGrafter"/>
</dbReference>
<reference evidence="6 7" key="2">
    <citation type="journal article" date="2016" name="Genome Announc.">
        <title>Complete Genome Sequences of Two Interactive Moderate Thermophiles, Paenibacillus napthalenovorans 32O-Y and Paenibacillus sp. 32O-W.</title>
        <authorList>
            <person name="Butler R.R.III."/>
            <person name="Wang J."/>
            <person name="Stark B.C."/>
            <person name="Pombert J.F."/>
        </authorList>
    </citation>
    <scope>NUCLEOTIDE SEQUENCE [LARGE SCALE GENOMIC DNA]</scope>
    <source>
        <strain evidence="6 7">32O-Y</strain>
    </source>
</reference>
<evidence type="ECO:0000313" key="6">
    <source>
        <dbReference type="EMBL" id="ALS22023.1"/>
    </source>
</evidence>
<dbReference type="Proteomes" id="UP000061660">
    <property type="component" value="Chromosome"/>
</dbReference>
<keyword evidence="7" id="KW-1185">Reference proteome</keyword>
<evidence type="ECO:0000256" key="4">
    <source>
        <dbReference type="ARBA" id="ARBA00022857"/>
    </source>
</evidence>
<evidence type="ECO:0000256" key="3">
    <source>
        <dbReference type="ARBA" id="ARBA00022490"/>
    </source>
</evidence>